<keyword evidence="10" id="KW-1185">Reference proteome</keyword>
<evidence type="ECO:0000256" key="6">
    <source>
        <dbReference type="SAM" id="Phobius"/>
    </source>
</evidence>
<name>A0ABU3FDJ8_9ENTE</name>
<dbReference type="NCBIfam" id="TIGR01167">
    <property type="entry name" value="LPXTG_anchor"/>
    <property type="match status" value="1"/>
</dbReference>
<keyword evidence="6" id="KW-0812">Transmembrane</keyword>
<organism evidence="9 10">
    <name type="scientific">Enterococcus xiangfangensis</name>
    <dbReference type="NCBI Taxonomy" id="1296537"/>
    <lineage>
        <taxon>Bacteria</taxon>
        <taxon>Bacillati</taxon>
        <taxon>Bacillota</taxon>
        <taxon>Bacilli</taxon>
        <taxon>Lactobacillales</taxon>
        <taxon>Enterococcaceae</taxon>
        <taxon>Enterococcus</taxon>
    </lineage>
</organism>
<keyword evidence="4" id="KW-0572">Peptidoglycan-anchor</keyword>
<proteinExistence type="predicted"/>
<feature type="transmembrane region" description="Helical" evidence="6">
    <location>
        <begin position="84"/>
        <end position="101"/>
    </location>
</feature>
<dbReference type="Proteomes" id="UP001181046">
    <property type="component" value="Unassembled WGS sequence"/>
</dbReference>
<evidence type="ECO:0000313" key="10">
    <source>
        <dbReference type="Proteomes" id="UP001181046"/>
    </source>
</evidence>
<feature type="domain" description="Gram-positive cocci surface proteins LPxTG" evidence="8">
    <location>
        <begin position="75"/>
        <end position="109"/>
    </location>
</feature>
<comment type="caution">
    <text evidence="9">The sequence shown here is derived from an EMBL/GenBank/DDBJ whole genome shotgun (WGS) entry which is preliminary data.</text>
</comment>
<feature type="region of interest" description="Disordered" evidence="5">
    <location>
        <begin position="39"/>
        <end position="65"/>
    </location>
</feature>
<keyword evidence="6" id="KW-0472">Membrane</keyword>
<feature type="signal peptide" evidence="7">
    <location>
        <begin position="1"/>
        <end position="23"/>
    </location>
</feature>
<evidence type="ECO:0000256" key="2">
    <source>
        <dbReference type="ARBA" id="ARBA00022525"/>
    </source>
</evidence>
<feature type="chain" id="PRO_5045176327" evidence="7">
    <location>
        <begin position="24"/>
        <end position="109"/>
    </location>
</feature>
<keyword evidence="1" id="KW-0134">Cell wall</keyword>
<accession>A0ABU3FDJ8</accession>
<keyword evidence="6" id="KW-1133">Transmembrane helix</keyword>
<keyword evidence="3 7" id="KW-0732">Signal</keyword>
<dbReference type="RefSeq" id="WP_311830418.1">
    <property type="nucleotide sequence ID" value="NZ_JARQAJ010000008.1"/>
</dbReference>
<evidence type="ECO:0000256" key="3">
    <source>
        <dbReference type="ARBA" id="ARBA00022729"/>
    </source>
</evidence>
<keyword evidence="2" id="KW-0964">Secreted</keyword>
<protein>
    <submittedName>
        <fullName evidence="9">LPXTG cell wall anchor domain-containing protein</fullName>
    </submittedName>
</protein>
<evidence type="ECO:0000256" key="4">
    <source>
        <dbReference type="ARBA" id="ARBA00023088"/>
    </source>
</evidence>
<dbReference type="EMBL" id="JARQAJ010000008">
    <property type="protein sequence ID" value="MDT2760461.1"/>
    <property type="molecule type" value="Genomic_DNA"/>
</dbReference>
<evidence type="ECO:0000259" key="8">
    <source>
        <dbReference type="PROSITE" id="PS50847"/>
    </source>
</evidence>
<evidence type="ECO:0000313" key="9">
    <source>
        <dbReference type="EMBL" id="MDT2760461.1"/>
    </source>
</evidence>
<sequence>MKKIISLIIIAGFVFLGTSQVSAETSGYHSTGEVGFFGSYETGSPGTTDTSNDFTQTQNNQQKNQSIQSVGAKLLPKMSDEKNSFAILGLLLLIIFLWLLLMKKRRKEE</sequence>
<evidence type="ECO:0000256" key="7">
    <source>
        <dbReference type="SAM" id="SignalP"/>
    </source>
</evidence>
<gene>
    <name evidence="9" type="ORF">P7H27_11880</name>
</gene>
<dbReference type="InterPro" id="IPR019931">
    <property type="entry name" value="LPXTG_anchor"/>
</dbReference>
<reference evidence="9" key="1">
    <citation type="submission" date="2023-03" db="EMBL/GenBank/DDBJ databases">
        <authorList>
            <person name="Shen W."/>
            <person name="Cai J."/>
        </authorList>
    </citation>
    <scope>NUCLEOTIDE SEQUENCE</scope>
    <source>
        <strain evidence="9">P66-3</strain>
    </source>
</reference>
<feature type="compositionally biased region" description="Low complexity" evidence="5">
    <location>
        <begin position="47"/>
        <end position="65"/>
    </location>
</feature>
<dbReference type="PROSITE" id="PS50847">
    <property type="entry name" value="GRAM_POS_ANCHORING"/>
    <property type="match status" value="1"/>
</dbReference>
<evidence type="ECO:0000256" key="5">
    <source>
        <dbReference type="SAM" id="MobiDB-lite"/>
    </source>
</evidence>
<evidence type="ECO:0000256" key="1">
    <source>
        <dbReference type="ARBA" id="ARBA00022512"/>
    </source>
</evidence>